<evidence type="ECO:0000313" key="3">
    <source>
        <dbReference type="Proteomes" id="UP001595932"/>
    </source>
</evidence>
<gene>
    <name evidence="2" type="ORF">ACFO5U_04000</name>
</gene>
<keyword evidence="3" id="KW-1185">Reference proteome</keyword>
<proteinExistence type="predicted"/>
<dbReference type="EMBL" id="JBHSGL010000005">
    <property type="protein sequence ID" value="MFC4712000.1"/>
    <property type="molecule type" value="Genomic_DNA"/>
</dbReference>
<evidence type="ECO:0000256" key="1">
    <source>
        <dbReference type="SAM" id="Phobius"/>
    </source>
</evidence>
<protein>
    <submittedName>
        <fullName evidence="2">Competence type IV pilus minor pilin ComGF</fullName>
    </submittedName>
</protein>
<reference evidence="3" key="1">
    <citation type="journal article" date="2019" name="Int. J. Syst. Evol. Microbiol.">
        <title>The Global Catalogue of Microorganisms (GCM) 10K type strain sequencing project: providing services to taxonomists for standard genome sequencing and annotation.</title>
        <authorList>
            <consortium name="The Broad Institute Genomics Platform"/>
            <consortium name="The Broad Institute Genome Sequencing Center for Infectious Disease"/>
            <person name="Wu L."/>
            <person name="Ma J."/>
        </authorList>
    </citation>
    <scope>NUCLEOTIDE SEQUENCE [LARGE SCALE GENOMIC DNA]</scope>
    <source>
        <strain evidence="3">CGMCC 1.12151</strain>
    </source>
</reference>
<dbReference type="RefSeq" id="WP_377276905.1">
    <property type="nucleotide sequence ID" value="NZ_JBHSGL010000005.1"/>
</dbReference>
<name>A0ABV9M8Y6_9BACL</name>
<keyword evidence="1" id="KW-0472">Membrane</keyword>
<keyword evidence="1" id="KW-0812">Transmembrane</keyword>
<organism evidence="2 3">
    <name type="scientific">Planococcus dechangensis</name>
    <dbReference type="NCBI Taxonomy" id="1176255"/>
    <lineage>
        <taxon>Bacteria</taxon>
        <taxon>Bacillati</taxon>
        <taxon>Bacillota</taxon>
        <taxon>Bacilli</taxon>
        <taxon>Bacillales</taxon>
        <taxon>Caryophanaceae</taxon>
        <taxon>Planococcus</taxon>
    </lineage>
</organism>
<dbReference type="Pfam" id="PF15980">
    <property type="entry name" value="ComGF"/>
    <property type="match status" value="1"/>
</dbReference>
<dbReference type="Proteomes" id="UP001595932">
    <property type="component" value="Unassembled WGS sequence"/>
</dbReference>
<comment type="caution">
    <text evidence="2">The sequence shown here is derived from an EMBL/GenBank/DDBJ whole genome shotgun (WGS) entry which is preliminary data.</text>
</comment>
<keyword evidence="1" id="KW-1133">Transmembrane helix</keyword>
<feature type="transmembrane region" description="Helical" evidence="1">
    <location>
        <begin position="12"/>
        <end position="36"/>
    </location>
</feature>
<dbReference type="InterPro" id="IPR016977">
    <property type="entry name" value="ComGF"/>
</dbReference>
<accession>A0ABV9M8Y6</accession>
<sequence length="144" mass="16445">MRKMIRAERGFTFVDSLLDIAALSLVLPLAAMFYLYSMQFNTDLDSSATEFRLFTLELQQYVIGSDQVAITRSGQGLRIYRAGVIYDIEMYGTVVRKRKDQLGHEIMLTEVTAGNFAIEKKTLRISMQFKKGTAEEVEYELPLP</sequence>
<evidence type="ECO:0000313" key="2">
    <source>
        <dbReference type="EMBL" id="MFC4712000.1"/>
    </source>
</evidence>